<accession>A0A6U9XSY0</accession>
<evidence type="ECO:0000313" key="4">
    <source>
        <dbReference type="EMBL" id="CAE0714124.1"/>
    </source>
</evidence>
<evidence type="ECO:0000256" key="1">
    <source>
        <dbReference type="SAM" id="MobiDB-lite"/>
    </source>
</evidence>
<sequence length="552" mass="63690">MHYRILLSESRKRVSRATSSDPEDDNSDSNSDISCTATDNSIGLRNHPFWNSQYHSDMLGMDSINDCSNDGGDNDEICDIHNNNNNNDIGVSSSRDSGQTASTVVDSVSSVTIKYLKTIHDDVNNNNNKKSNVDYAIAASISRSIAQATDAAANAHARSDGKEVKSKKRKLRRLLPMKKQQVCEQPLLPAQTQNEQVHERPLVVPAQTQTQSKQVHERPQPLSSLTQNIKQADVRLLPMQKKIQKSLTMQQVKVSEEHQDAASSLLLMTQQSQQEEDANSHLQMMMQQQHKQQRKAANSFIEQQQQQQKAPHSFIEQHQHHQHQPQQQQQQKAPKLLIESLEIKKNQQQQHHKGQQWMASAQLRKEGNVLSLKEVAHTMIKQRVTEKAKNLTNSDELRWEYRVQQVKEFVQEHGHGRVPTRYPVNKELANWCKRQRYHYKVYLKNLQEFALNGKDGKKIKCHMTQERAKALNDVGFCWDLQAGGWEHSYQQLKKCKTLPNKHTNYELWKWMGTQRYQMSLLKRGKTTYLNPDRIQKLNDIGFEWSDKDLSSD</sequence>
<feature type="region of interest" description="Disordered" evidence="1">
    <location>
        <begin position="270"/>
        <end position="333"/>
    </location>
</feature>
<dbReference type="Gene3D" id="6.10.140.530">
    <property type="match status" value="1"/>
</dbReference>
<dbReference type="InterPro" id="IPR005114">
    <property type="entry name" value="Helicase_assoc"/>
</dbReference>
<dbReference type="PANTHER" id="PTHR33418">
    <property type="entry name" value="HELICASE-ASSOCIATED"/>
    <property type="match status" value="1"/>
</dbReference>
<reference evidence="4" key="1">
    <citation type="submission" date="2021-01" db="EMBL/GenBank/DDBJ databases">
        <authorList>
            <person name="Corre E."/>
            <person name="Pelletier E."/>
            <person name="Niang G."/>
            <person name="Scheremetjew M."/>
            <person name="Finn R."/>
            <person name="Kale V."/>
            <person name="Holt S."/>
            <person name="Cochrane G."/>
            <person name="Meng A."/>
            <person name="Brown T."/>
            <person name="Cohen L."/>
        </authorList>
    </citation>
    <scope>NUCLEOTIDE SEQUENCE</scope>
    <source>
        <strain evidence="4">10249 10 AB</strain>
    </source>
</reference>
<protein>
    <recommendedName>
        <fullName evidence="2">Helicase-associated domain-containing protein</fullName>
    </recommendedName>
</protein>
<proteinExistence type="predicted"/>
<feature type="compositionally biased region" description="Polar residues" evidence="1">
    <location>
        <begin position="300"/>
        <end position="310"/>
    </location>
</feature>
<dbReference type="EMBL" id="HBIX01008918">
    <property type="protein sequence ID" value="CAE0714123.1"/>
    <property type="molecule type" value="Transcribed_RNA"/>
</dbReference>
<organism evidence="4">
    <name type="scientific">Pseudo-nitzschia australis</name>
    <dbReference type="NCBI Taxonomy" id="44445"/>
    <lineage>
        <taxon>Eukaryota</taxon>
        <taxon>Sar</taxon>
        <taxon>Stramenopiles</taxon>
        <taxon>Ochrophyta</taxon>
        <taxon>Bacillariophyta</taxon>
        <taxon>Bacillariophyceae</taxon>
        <taxon>Bacillariophycidae</taxon>
        <taxon>Bacillariales</taxon>
        <taxon>Bacillariaceae</taxon>
        <taxon>Pseudo-nitzschia</taxon>
    </lineage>
</organism>
<feature type="region of interest" description="Disordered" evidence="1">
    <location>
        <begin position="1"/>
        <end position="34"/>
    </location>
</feature>
<gene>
    <name evidence="3" type="ORF">PAUS00366_LOCUS6875</name>
    <name evidence="4" type="ORF">PAUS00366_LOCUS6876</name>
</gene>
<dbReference type="Pfam" id="PF03457">
    <property type="entry name" value="HA"/>
    <property type="match status" value="1"/>
</dbReference>
<dbReference type="AlphaFoldDB" id="A0A6U9XSY0"/>
<evidence type="ECO:0000313" key="3">
    <source>
        <dbReference type="EMBL" id="CAE0714123.1"/>
    </source>
</evidence>
<name>A0A6U9XSY0_9STRA</name>
<evidence type="ECO:0000259" key="2">
    <source>
        <dbReference type="Pfam" id="PF03457"/>
    </source>
</evidence>
<dbReference type="EMBL" id="HBIX01008919">
    <property type="protein sequence ID" value="CAE0714124.1"/>
    <property type="molecule type" value="Transcribed_RNA"/>
</dbReference>
<feature type="domain" description="Helicase-associated" evidence="2">
    <location>
        <begin position="396"/>
        <end position="476"/>
    </location>
</feature>
<dbReference type="PANTHER" id="PTHR33418:SF1">
    <property type="entry name" value="HELICASE-ASSOCIATED DOMAIN-CONTAINING PROTEIN"/>
    <property type="match status" value="1"/>
</dbReference>